<reference evidence="1" key="1">
    <citation type="submission" date="2021-06" db="EMBL/GenBank/DDBJ databases">
        <authorList>
            <person name="Kallberg Y."/>
            <person name="Tangrot J."/>
            <person name="Rosling A."/>
        </authorList>
    </citation>
    <scope>NUCLEOTIDE SEQUENCE</scope>
    <source>
        <strain evidence="1">28 12/20/2015</strain>
    </source>
</reference>
<proteinExistence type="predicted"/>
<comment type="caution">
    <text evidence="1">The sequence shown here is derived from an EMBL/GenBank/DDBJ whole genome shotgun (WGS) entry which is preliminary data.</text>
</comment>
<organism evidence="1 2">
    <name type="scientific">Cetraspora pellucida</name>
    <dbReference type="NCBI Taxonomy" id="1433469"/>
    <lineage>
        <taxon>Eukaryota</taxon>
        <taxon>Fungi</taxon>
        <taxon>Fungi incertae sedis</taxon>
        <taxon>Mucoromycota</taxon>
        <taxon>Glomeromycotina</taxon>
        <taxon>Glomeromycetes</taxon>
        <taxon>Diversisporales</taxon>
        <taxon>Gigasporaceae</taxon>
        <taxon>Cetraspora</taxon>
    </lineage>
</organism>
<evidence type="ECO:0000313" key="2">
    <source>
        <dbReference type="Proteomes" id="UP000789366"/>
    </source>
</evidence>
<name>A0ACA9KP63_9GLOM</name>
<dbReference type="EMBL" id="CAJVPW010001399">
    <property type="protein sequence ID" value="CAG8483062.1"/>
    <property type="molecule type" value="Genomic_DNA"/>
</dbReference>
<keyword evidence="2" id="KW-1185">Reference proteome</keyword>
<protein>
    <submittedName>
        <fullName evidence="1">15263_t:CDS:1</fullName>
    </submittedName>
</protein>
<evidence type="ECO:0000313" key="1">
    <source>
        <dbReference type="EMBL" id="CAG8483062.1"/>
    </source>
</evidence>
<sequence>MPAPAALISVNSLQLKIDEHSTTIVIIMNRARIRVLEKITNLKLVISSVVIPTAFQIIESPEQTLQLDMNWFCQTDAHLHIEPEKLEEPEDQNLFDNKDLDKAEGFLTDQYSELELYENLWLNYESPAVCLFGIKKKKIA</sequence>
<dbReference type="Proteomes" id="UP000789366">
    <property type="component" value="Unassembled WGS sequence"/>
</dbReference>
<accession>A0ACA9KP63</accession>
<gene>
    <name evidence="1" type="ORF">SPELUC_LOCUS2211</name>
</gene>